<sequence length="124" mass="14378">MSGKTAGVLVTAAVTALCVNHFWYEIGDVFWPERKTIVATIELDNRCEFRDFVFVVRDLNTGHYASFAGGRAQLRTQERNRVTVEFAPRYRKVEFYAPTLPVKRQMTMTTRCGSRRLMDMNWFG</sequence>
<dbReference type="AlphaFoldDB" id="A0A0P1FFP2"/>
<dbReference type="OrthoDB" id="7875210at2"/>
<dbReference type="Proteomes" id="UP000051887">
    <property type="component" value="Unassembled WGS sequence"/>
</dbReference>
<proteinExistence type="predicted"/>
<dbReference type="EMBL" id="CYSC01000021">
    <property type="protein sequence ID" value="CUH71557.1"/>
    <property type="molecule type" value="Genomic_DNA"/>
</dbReference>
<evidence type="ECO:0000313" key="2">
    <source>
        <dbReference type="EMBL" id="CUH71557.1"/>
    </source>
</evidence>
<evidence type="ECO:0000313" key="4">
    <source>
        <dbReference type="Proteomes" id="UP000051887"/>
    </source>
</evidence>
<protein>
    <submittedName>
        <fullName evidence="2">Uncharacterized protein</fullName>
    </submittedName>
</protein>
<evidence type="ECO:0000313" key="1">
    <source>
        <dbReference type="EMBL" id="CUH66908.1"/>
    </source>
</evidence>
<dbReference type="RefSeq" id="WP_058242863.1">
    <property type="nucleotide sequence ID" value="NZ_CYSB01000027.1"/>
</dbReference>
<reference evidence="1 3" key="1">
    <citation type="submission" date="2015-09" db="EMBL/GenBank/DDBJ databases">
        <authorList>
            <person name="Rodrigo-Torres L."/>
            <person name="Arahal D.R."/>
        </authorList>
    </citation>
    <scope>NUCLEOTIDE SEQUENCE [LARGE SCALE GENOMIC DNA]</scope>
    <source>
        <strain evidence="1 3">CECT 5118</strain>
    </source>
</reference>
<dbReference type="Proteomes" id="UP000051086">
    <property type="component" value="Unassembled WGS sequence"/>
</dbReference>
<gene>
    <name evidence="1" type="ORF">TL5118_01954</name>
    <name evidence="2" type="ORF">TL5120_01346</name>
</gene>
<accession>A0A0P1FFP2</accession>
<keyword evidence="3" id="KW-1185">Reference proteome</keyword>
<dbReference type="EMBL" id="CYSB01000027">
    <property type="protein sequence ID" value="CUH66908.1"/>
    <property type="molecule type" value="Genomic_DNA"/>
</dbReference>
<reference evidence="2 4" key="2">
    <citation type="submission" date="2015-09" db="EMBL/GenBank/DDBJ databases">
        <authorList>
            <consortium name="Swine Surveillance"/>
        </authorList>
    </citation>
    <scope>NUCLEOTIDE SEQUENCE [LARGE SCALE GENOMIC DNA]</scope>
    <source>
        <strain evidence="2 4">5120</strain>
    </source>
</reference>
<organism evidence="2 4">
    <name type="scientific">Thalassovita autumnalis</name>
    <dbReference type="NCBI Taxonomy" id="2072972"/>
    <lineage>
        <taxon>Bacteria</taxon>
        <taxon>Pseudomonadati</taxon>
        <taxon>Pseudomonadota</taxon>
        <taxon>Alphaproteobacteria</taxon>
        <taxon>Rhodobacterales</taxon>
        <taxon>Roseobacteraceae</taxon>
        <taxon>Thalassovita</taxon>
    </lineage>
</organism>
<name>A0A0P1FFP2_9RHOB</name>
<evidence type="ECO:0000313" key="3">
    <source>
        <dbReference type="Proteomes" id="UP000051086"/>
    </source>
</evidence>